<feature type="transmembrane region" description="Helical" evidence="6">
    <location>
        <begin position="286"/>
        <end position="309"/>
    </location>
</feature>
<evidence type="ECO:0000256" key="2">
    <source>
        <dbReference type="ARBA" id="ARBA00022475"/>
    </source>
</evidence>
<dbReference type="Pfam" id="PF00892">
    <property type="entry name" value="EamA"/>
    <property type="match status" value="1"/>
</dbReference>
<dbReference type="PANTHER" id="PTHR42920">
    <property type="entry name" value="OS03G0707200 PROTEIN-RELATED"/>
    <property type="match status" value="1"/>
</dbReference>
<dbReference type="InterPro" id="IPR000620">
    <property type="entry name" value="EamA_dom"/>
</dbReference>
<keyword evidence="2" id="KW-1003">Cell membrane</keyword>
<dbReference type="EMBL" id="HBGU01034970">
    <property type="protein sequence ID" value="CAD9459522.1"/>
    <property type="molecule type" value="Transcribed_RNA"/>
</dbReference>
<protein>
    <recommendedName>
        <fullName evidence="7">EamA domain-containing protein</fullName>
    </recommendedName>
</protein>
<dbReference type="SUPFAM" id="SSF103481">
    <property type="entry name" value="Multidrug resistance efflux transporter EmrE"/>
    <property type="match status" value="1"/>
</dbReference>
<accession>A0A7S2DN64</accession>
<feature type="transmembrane region" description="Helical" evidence="6">
    <location>
        <begin position="215"/>
        <end position="233"/>
    </location>
</feature>
<name>A0A7S2DN64_9EUKA</name>
<dbReference type="AlphaFoldDB" id="A0A7S2DN64"/>
<feature type="transmembrane region" description="Helical" evidence="6">
    <location>
        <begin position="184"/>
        <end position="203"/>
    </location>
</feature>
<evidence type="ECO:0000256" key="4">
    <source>
        <dbReference type="ARBA" id="ARBA00022989"/>
    </source>
</evidence>
<evidence type="ECO:0000259" key="7">
    <source>
        <dbReference type="Pfam" id="PF00892"/>
    </source>
</evidence>
<evidence type="ECO:0000256" key="1">
    <source>
        <dbReference type="ARBA" id="ARBA00004651"/>
    </source>
</evidence>
<keyword evidence="3 6" id="KW-0812">Transmembrane</keyword>
<feature type="transmembrane region" description="Helical" evidence="6">
    <location>
        <begin position="46"/>
        <end position="65"/>
    </location>
</feature>
<keyword evidence="4 6" id="KW-1133">Transmembrane helix</keyword>
<evidence type="ECO:0000256" key="3">
    <source>
        <dbReference type="ARBA" id="ARBA00022692"/>
    </source>
</evidence>
<dbReference type="InterPro" id="IPR051258">
    <property type="entry name" value="Diverse_Substrate_Transporter"/>
</dbReference>
<reference evidence="8" key="1">
    <citation type="submission" date="2021-01" db="EMBL/GenBank/DDBJ databases">
        <authorList>
            <person name="Corre E."/>
            <person name="Pelletier E."/>
            <person name="Niang G."/>
            <person name="Scheremetjew M."/>
            <person name="Finn R."/>
            <person name="Kale V."/>
            <person name="Holt S."/>
            <person name="Cochrane G."/>
            <person name="Meng A."/>
            <person name="Brown T."/>
            <person name="Cohen L."/>
        </authorList>
    </citation>
    <scope>NUCLEOTIDE SEQUENCE</scope>
    <source>
        <strain evidence="8">UTEX LB 985</strain>
    </source>
</reference>
<evidence type="ECO:0000256" key="5">
    <source>
        <dbReference type="ARBA" id="ARBA00023136"/>
    </source>
</evidence>
<dbReference type="GO" id="GO:0005886">
    <property type="term" value="C:plasma membrane"/>
    <property type="evidence" value="ECO:0007669"/>
    <property type="project" value="UniProtKB-SubCell"/>
</dbReference>
<evidence type="ECO:0000256" key="6">
    <source>
        <dbReference type="SAM" id="Phobius"/>
    </source>
</evidence>
<organism evidence="8">
    <name type="scientific">Haptolina brevifila</name>
    <dbReference type="NCBI Taxonomy" id="156173"/>
    <lineage>
        <taxon>Eukaryota</taxon>
        <taxon>Haptista</taxon>
        <taxon>Haptophyta</taxon>
        <taxon>Prymnesiophyceae</taxon>
        <taxon>Prymnesiales</taxon>
        <taxon>Prymnesiaceae</taxon>
        <taxon>Haptolina</taxon>
    </lineage>
</organism>
<feature type="domain" description="EamA" evidence="7">
    <location>
        <begin position="217"/>
        <end position="359"/>
    </location>
</feature>
<dbReference type="PANTHER" id="PTHR42920:SF23">
    <property type="entry name" value="EAMA DOMAIN-CONTAINING PROTEIN"/>
    <property type="match status" value="1"/>
</dbReference>
<feature type="transmembrane region" description="Helical" evidence="6">
    <location>
        <begin position="85"/>
        <end position="103"/>
    </location>
</feature>
<feature type="transmembrane region" description="Helical" evidence="6">
    <location>
        <begin position="253"/>
        <end position="274"/>
    </location>
</feature>
<dbReference type="InterPro" id="IPR037185">
    <property type="entry name" value="EmrE-like"/>
</dbReference>
<keyword evidence="5 6" id="KW-0472">Membrane</keyword>
<sequence>MATLPLTDATSLATRLGSGAAPRIATILRLRGGGQAPSKTTAPSPLTARALLLLAGCIYGTYPVLLRWNALVGGVPLPSTFVTFVRYQFLTLFAALLRGYNMLQARRRPHTLVASGAEEKASGSGLWLAAGELAVYTVVSSLFSMAGLSRVPALTSEILSSTTNIFVPLQTVALIGSGSFGVRTWAGCTIAFGAALLASLADATGGGGGGGAEELLGSGLMIASAFIFSLNRVRTQMHLRAYSADQLNPARMVCMGALSAILLVIEVVAGGPSLSTLKALGTVLPAQWLLMALSVFLSGFVASQLCFVAMQTLSAAAAQPFAALQPLWTAGWSMLLLSEAISRGSFAGGGLMIGATLLAATDKTGEGDKKKD</sequence>
<comment type="subcellular location">
    <subcellularLocation>
        <location evidence="1">Cell membrane</location>
        <topology evidence="1">Multi-pass membrane protein</topology>
    </subcellularLocation>
</comment>
<evidence type="ECO:0000313" key="8">
    <source>
        <dbReference type="EMBL" id="CAD9459522.1"/>
    </source>
</evidence>
<gene>
    <name evidence="8" type="ORF">CBRE1094_LOCUS19118</name>
</gene>
<proteinExistence type="predicted"/>